<accession>A0A2U1AUK9</accession>
<feature type="domain" description="DUF4159" evidence="3">
    <location>
        <begin position="96"/>
        <end position="278"/>
    </location>
</feature>
<comment type="caution">
    <text evidence="4">The sequence shown here is derived from an EMBL/GenBank/DDBJ whole genome shotgun (WGS) entry which is preliminary data.</text>
</comment>
<proteinExistence type="predicted"/>
<keyword evidence="2" id="KW-0732">Signal</keyword>
<dbReference type="InterPro" id="IPR025297">
    <property type="entry name" value="DUF4159"/>
</dbReference>
<dbReference type="PROSITE" id="PS51257">
    <property type="entry name" value="PROKAR_LIPOPROTEIN"/>
    <property type="match status" value="1"/>
</dbReference>
<protein>
    <submittedName>
        <fullName evidence="4">Uncharacterized protein DUF4159</fullName>
    </submittedName>
</protein>
<feature type="signal peptide" evidence="2">
    <location>
        <begin position="1"/>
        <end position="19"/>
    </location>
</feature>
<evidence type="ECO:0000259" key="3">
    <source>
        <dbReference type="Pfam" id="PF13709"/>
    </source>
</evidence>
<evidence type="ECO:0000256" key="2">
    <source>
        <dbReference type="SAM" id="SignalP"/>
    </source>
</evidence>
<organism evidence="4 5">
    <name type="scientific">Victivallis vadensis</name>
    <dbReference type="NCBI Taxonomy" id="172901"/>
    <lineage>
        <taxon>Bacteria</taxon>
        <taxon>Pseudomonadati</taxon>
        <taxon>Lentisphaerota</taxon>
        <taxon>Lentisphaeria</taxon>
        <taxon>Victivallales</taxon>
        <taxon>Victivallaceae</taxon>
        <taxon>Victivallis</taxon>
    </lineage>
</organism>
<feature type="chain" id="PRO_5015470366" evidence="2">
    <location>
        <begin position="20"/>
        <end position="504"/>
    </location>
</feature>
<dbReference type="GeneID" id="78295798"/>
<evidence type="ECO:0000313" key="4">
    <source>
        <dbReference type="EMBL" id="PVY40083.1"/>
    </source>
</evidence>
<dbReference type="RefSeq" id="WP_116884503.1">
    <property type="nucleotide sequence ID" value="NZ_CABMMC010000078.1"/>
</dbReference>
<feature type="domain" description="DUF4159" evidence="3">
    <location>
        <begin position="307"/>
        <end position="502"/>
    </location>
</feature>
<name>A0A2U1AUK9_9BACT</name>
<dbReference type="EMBL" id="QEKH01000018">
    <property type="protein sequence ID" value="PVY40083.1"/>
    <property type="molecule type" value="Genomic_DNA"/>
</dbReference>
<dbReference type="OrthoDB" id="9804083at2"/>
<keyword evidence="5" id="KW-1185">Reference proteome</keyword>
<evidence type="ECO:0000313" key="5">
    <source>
        <dbReference type="Proteomes" id="UP000245959"/>
    </source>
</evidence>
<gene>
    <name evidence="4" type="ORF">C8D82_11884</name>
</gene>
<dbReference type="Proteomes" id="UP000245959">
    <property type="component" value="Unassembled WGS sequence"/>
</dbReference>
<feature type="region of interest" description="Disordered" evidence="1">
    <location>
        <begin position="34"/>
        <end position="67"/>
    </location>
</feature>
<evidence type="ECO:0000256" key="1">
    <source>
        <dbReference type="SAM" id="MobiDB-lite"/>
    </source>
</evidence>
<dbReference type="Pfam" id="PF13709">
    <property type="entry name" value="DUF4159"/>
    <property type="match status" value="2"/>
</dbReference>
<dbReference type="Gene3D" id="3.40.50.12140">
    <property type="entry name" value="Domain of unknown function DUF4159"/>
    <property type="match status" value="2"/>
</dbReference>
<dbReference type="AlphaFoldDB" id="A0A2U1AUK9"/>
<sequence length="504" mass="54710">MTKHWLIGGFLALACAAGAAGPEEDAFLRPVGQPPVAKAQRRQGGESLPPLPLPATPLRRSEQKHPPAPTTLIGKVIWGGYLDYTWPNGVVSRVFDWNMVPADAQQLLRHLKGRSGLEYQAVTLDLGMLSGDPAEVPVLLFSGGRSISFTPGERARLRKYLLDGGMVWFDSVAGSPFFSRSAAGEMRKILPEAPLRRVPADHPVFHLAKSLVAGETNRSKAQPFELEGVFLGPRLAAVISPVGLGCGWDNARPELITDARYYKPAAAVDLGVNLALYAVGWFDSARRYAAGESEAEPGTANPEQVPFAQLVTDGFWNSDPGSGDRFLRYLGRNLKVNTSGSVSYVNVDRAELSDYPFLFLNGLGDFTLEKPALEKLRRYLDDGGFLLVNNTMGLAEFDGAARRFIARLYPEKKLGRIPADHVLFTHGPYKFADSGFTAEAAARYPGETFPLLYGVSDGDRLALVYSPVDLAGGWQQVPRPGSVMYLSSAAGRLGGTIVTYFLTH</sequence>
<reference evidence="4 5" key="1">
    <citation type="submission" date="2018-04" db="EMBL/GenBank/DDBJ databases">
        <title>Genomic Encyclopedia of Type Strains, Phase IV (KMG-IV): sequencing the most valuable type-strain genomes for metagenomic binning, comparative biology and taxonomic classification.</title>
        <authorList>
            <person name="Goeker M."/>
        </authorList>
    </citation>
    <scope>NUCLEOTIDE SEQUENCE [LARGE SCALE GENOMIC DNA]</scope>
    <source>
        <strain evidence="4 5">DSM 14823</strain>
    </source>
</reference>